<dbReference type="InterPro" id="IPR036179">
    <property type="entry name" value="Ig-like_dom_sf"/>
</dbReference>
<evidence type="ECO:0000259" key="2">
    <source>
        <dbReference type="PROSITE" id="PS50835"/>
    </source>
</evidence>
<dbReference type="Gene3D" id="2.60.40.10">
    <property type="entry name" value="Immunoglobulins"/>
    <property type="match status" value="1"/>
</dbReference>
<proteinExistence type="predicted"/>
<name>A0A1I8PG55_STOCA</name>
<feature type="compositionally biased region" description="Acidic residues" evidence="1">
    <location>
        <begin position="309"/>
        <end position="336"/>
    </location>
</feature>
<feature type="region of interest" description="Disordered" evidence="1">
    <location>
        <begin position="153"/>
        <end position="172"/>
    </location>
</feature>
<dbReference type="EnsemblMetazoa" id="SCAU007813-RB">
    <property type="protein sequence ID" value="SCAU007813-PB"/>
    <property type="gene ID" value="SCAU007813"/>
</dbReference>
<dbReference type="EnsemblMetazoa" id="SCAU007813-RC">
    <property type="protein sequence ID" value="SCAU007813-PC"/>
    <property type="gene ID" value="SCAU007813"/>
</dbReference>
<feature type="region of interest" description="Disordered" evidence="1">
    <location>
        <begin position="182"/>
        <end position="336"/>
    </location>
</feature>
<reference evidence="3" key="2">
    <citation type="submission" date="2020-05" db="UniProtKB">
        <authorList>
            <consortium name="EnsemblMetazoa"/>
        </authorList>
    </citation>
    <scope>IDENTIFICATION</scope>
    <source>
        <strain evidence="3">USDA</strain>
    </source>
</reference>
<dbReference type="PROSITE" id="PS50835">
    <property type="entry name" value="IG_LIKE"/>
    <property type="match status" value="1"/>
</dbReference>
<evidence type="ECO:0000256" key="1">
    <source>
        <dbReference type="SAM" id="MobiDB-lite"/>
    </source>
</evidence>
<feature type="region of interest" description="Disordered" evidence="1">
    <location>
        <begin position="106"/>
        <end position="125"/>
    </location>
</feature>
<dbReference type="EnsemblMetazoa" id="SCAU007813-RA">
    <property type="protein sequence ID" value="SCAU007813-PA"/>
    <property type="gene ID" value="SCAU007813"/>
</dbReference>
<feature type="compositionally biased region" description="Low complexity" evidence="1">
    <location>
        <begin position="248"/>
        <end position="274"/>
    </location>
</feature>
<protein>
    <recommendedName>
        <fullName evidence="2">Ig-like domain-containing protein</fullName>
    </recommendedName>
</protein>
<accession>A0A1I8PG55</accession>
<dbReference type="Proteomes" id="UP000095300">
    <property type="component" value="Unassembled WGS sequence"/>
</dbReference>
<feature type="domain" description="Ig-like" evidence="2">
    <location>
        <begin position="342"/>
        <end position="407"/>
    </location>
</feature>
<dbReference type="OrthoDB" id="6415662at2759"/>
<dbReference type="PANTHER" id="PTHR21261:SF14">
    <property type="entry name" value="BEATEN PATH IV, ISOFORM B"/>
    <property type="match status" value="1"/>
</dbReference>
<evidence type="ECO:0000313" key="4">
    <source>
        <dbReference type="Proteomes" id="UP000095300"/>
    </source>
</evidence>
<dbReference type="AlphaFoldDB" id="A0A1I8PG55"/>
<evidence type="ECO:0000313" key="3">
    <source>
        <dbReference type="EnsemblMetazoa" id="SCAU007813-PB"/>
    </source>
</evidence>
<feature type="compositionally biased region" description="Basic and acidic residues" evidence="1">
    <location>
        <begin position="277"/>
        <end position="297"/>
    </location>
</feature>
<feature type="compositionally biased region" description="Low complexity" evidence="1">
    <location>
        <begin position="113"/>
        <end position="125"/>
    </location>
</feature>
<dbReference type="PANTHER" id="PTHR21261">
    <property type="entry name" value="BEAT PROTEIN"/>
    <property type="match status" value="1"/>
</dbReference>
<dbReference type="STRING" id="35570.A0A1I8PG55"/>
<feature type="compositionally biased region" description="Low complexity" evidence="1">
    <location>
        <begin position="153"/>
        <end position="168"/>
    </location>
</feature>
<dbReference type="InterPro" id="IPR007110">
    <property type="entry name" value="Ig-like_dom"/>
</dbReference>
<organism evidence="3 4">
    <name type="scientific">Stomoxys calcitrans</name>
    <name type="common">Stable fly</name>
    <name type="synonym">Conops calcitrans</name>
    <dbReference type="NCBI Taxonomy" id="35570"/>
    <lineage>
        <taxon>Eukaryota</taxon>
        <taxon>Metazoa</taxon>
        <taxon>Ecdysozoa</taxon>
        <taxon>Arthropoda</taxon>
        <taxon>Hexapoda</taxon>
        <taxon>Insecta</taxon>
        <taxon>Pterygota</taxon>
        <taxon>Neoptera</taxon>
        <taxon>Endopterygota</taxon>
        <taxon>Diptera</taxon>
        <taxon>Brachycera</taxon>
        <taxon>Muscomorpha</taxon>
        <taxon>Muscoidea</taxon>
        <taxon>Muscidae</taxon>
        <taxon>Stomoxys</taxon>
    </lineage>
</organism>
<sequence>MNLAFDTRIFILVCCLLQGLAGLRLIKVSIPAYKLRGESAFMECQYELNKSKGIFGGAHTHRSRNHHGGYGGAYHHQQHQQQQQQHRQHIATTGLNMNYEDSEDMPEYRRSMQHTQQRQYPQQTHRQPYFQPQIQTQAHKVASWHDTGSSAVASASMSSSSSSSSSRSNPGIATSYYQQSKQQYPYVQQKQKRQYNPEYPTLPPSPYGHSVYRGRTQTSSTSLSSSLAASSSATGHSNTNHGGRVGASTYTGKTTSYSNTGGYGSIISSNSNYGRQSQHEREDSFGDSNERHSEHLNHMNGGRGRLHDDDDDDENSHEEDDSDNEAEDDDDQEEEGEDLYAIKWYKDNEEFYRYVPKANPPKTSYRVDGVRVIEEHSDSSRVLLRGLTINSTGLYRCEISAEAPNFSSVQGEGRMDVVYLPRDGPHIKGQQFQYQIGEILNLNCTSGKSHPASHLQWFINDQAVVDGQYLVRYNDTVHRHGLITSTLGLEMTVDARHFHNGAMRVKCLASISPVLWKGGKESVLQRRPGIIDNREAMLLVRSSTMGLHHRSGHNTALMVLRLLTTTAVLMKLCQLLHLHTGLT</sequence>
<gene>
    <name evidence="3" type="primary">106086663</name>
</gene>
<reference evidence="4" key="1">
    <citation type="submission" date="2015-05" db="EMBL/GenBank/DDBJ databases">
        <authorList>
            <person name="Wilson R.K."/>
            <person name="Warren W.C."/>
            <person name="Olafson P."/>
        </authorList>
    </citation>
    <scope>NUCLEOTIDE SEQUENCE [LARGE SCALE GENOMIC DNA]</scope>
    <source>
        <strain evidence="4">USDA</strain>
    </source>
</reference>
<keyword evidence="4" id="KW-1185">Reference proteome</keyword>
<feature type="compositionally biased region" description="Low complexity" evidence="1">
    <location>
        <begin position="218"/>
        <end position="234"/>
    </location>
</feature>
<dbReference type="KEGG" id="scac:106086663"/>
<dbReference type="InterPro" id="IPR013783">
    <property type="entry name" value="Ig-like_fold"/>
</dbReference>
<dbReference type="VEuPathDB" id="VectorBase:SCAU007813"/>
<dbReference type="SUPFAM" id="SSF48726">
    <property type="entry name" value="Immunoglobulin"/>
    <property type="match status" value="1"/>
</dbReference>